<gene>
    <name evidence="2" type="ORF">DNG_03970</name>
</gene>
<evidence type="ECO:0008006" key="4">
    <source>
        <dbReference type="Google" id="ProtNLM"/>
    </source>
</evidence>
<evidence type="ECO:0000256" key="1">
    <source>
        <dbReference type="SAM" id="MobiDB-lite"/>
    </source>
</evidence>
<keyword evidence="3" id="KW-1185">Reference proteome</keyword>
<name>A0AAE8MXJ9_9PEZI</name>
<comment type="caution">
    <text evidence="2">The sequence shown here is derived from an EMBL/GenBank/DDBJ whole genome shotgun (WGS) entry which is preliminary data.</text>
</comment>
<dbReference type="AlphaFoldDB" id="A0AAE8MXJ9"/>
<evidence type="ECO:0000313" key="2">
    <source>
        <dbReference type="EMBL" id="SPO01223.1"/>
    </source>
</evidence>
<sequence length="217" mass="23195">MASYNAGTPGTVPDGLEPVQQHDYPEVLSGPTPKDNYTPSPAPAYAFAPSSSPEKTIFGLRRTTFILVVLRGVADGAEGTAPVTTGSPTATPGRVPPPPEEGILELDCPNINDKTRRVSVGDTTSIFRRICGVNYPFNDITRLPAYSFLDCMRACVVFNIMDGVVKNITCGGVYFDTHIDSIVNNGGNCWLKTKLENSVVEADDAKINLAASAEREA</sequence>
<feature type="region of interest" description="Disordered" evidence="1">
    <location>
        <begin position="1"/>
        <end position="48"/>
    </location>
</feature>
<organism evidence="2 3">
    <name type="scientific">Cephalotrichum gorgonifer</name>
    <dbReference type="NCBI Taxonomy" id="2041049"/>
    <lineage>
        <taxon>Eukaryota</taxon>
        <taxon>Fungi</taxon>
        <taxon>Dikarya</taxon>
        <taxon>Ascomycota</taxon>
        <taxon>Pezizomycotina</taxon>
        <taxon>Sordariomycetes</taxon>
        <taxon>Hypocreomycetidae</taxon>
        <taxon>Microascales</taxon>
        <taxon>Microascaceae</taxon>
        <taxon>Cephalotrichum</taxon>
    </lineage>
</organism>
<evidence type="ECO:0000313" key="3">
    <source>
        <dbReference type="Proteomes" id="UP001187682"/>
    </source>
</evidence>
<accession>A0AAE8MXJ9</accession>
<dbReference type="Proteomes" id="UP001187682">
    <property type="component" value="Unassembled WGS sequence"/>
</dbReference>
<dbReference type="EMBL" id="ONZQ02000004">
    <property type="protein sequence ID" value="SPO01223.1"/>
    <property type="molecule type" value="Genomic_DNA"/>
</dbReference>
<proteinExistence type="predicted"/>
<protein>
    <recommendedName>
        <fullName evidence="4">Apple domain-containing protein</fullName>
    </recommendedName>
</protein>
<reference evidence="2" key="1">
    <citation type="submission" date="2018-03" db="EMBL/GenBank/DDBJ databases">
        <authorList>
            <person name="Guldener U."/>
        </authorList>
    </citation>
    <scope>NUCLEOTIDE SEQUENCE</scope>
</reference>